<keyword evidence="4" id="KW-0732">Signal</keyword>
<name>A0A506U1K8_9HYPH</name>
<keyword evidence="3" id="KW-0574">Periplasm</keyword>
<evidence type="ECO:0000256" key="4">
    <source>
        <dbReference type="SAM" id="SignalP"/>
    </source>
</evidence>
<feature type="chain" id="PRO_5021381692" evidence="4">
    <location>
        <begin position="22"/>
        <end position="404"/>
    </location>
</feature>
<evidence type="ECO:0000256" key="2">
    <source>
        <dbReference type="ARBA" id="ARBA00008520"/>
    </source>
</evidence>
<protein>
    <submittedName>
        <fullName evidence="5">Extracellular solute-binding protein</fullName>
    </submittedName>
</protein>
<evidence type="ECO:0000256" key="1">
    <source>
        <dbReference type="ARBA" id="ARBA00004418"/>
    </source>
</evidence>
<evidence type="ECO:0000256" key="3">
    <source>
        <dbReference type="ARBA" id="ARBA00022764"/>
    </source>
</evidence>
<dbReference type="PANTHER" id="PTHR43649:SF12">
    <property type="entry name" value="DIACETYLCHITOBIOSE BINDING PROTEIN DASA"/>
    <property type="match status" value="1"/>
</dbReference>
<evidence type="ECO:0000313" key="6">
    <source>
        <dbReference type="Proteomes" id="UP000320314"/>
    </source>
</evidence>
<comment type="subcellular location">
    <subcellularLocation>
        <location evidence="1">Periplasm</location>
    </subcellularLocation>
</comment>
<dbReference type="PANTHER" id="PTHR43649">
    <property type="entry name" value="ARABINOSE-BINDING PROTEIN-RELATED"/>
    <property type="match status" value="1"/>
</dbReference>
<proteinExistence type="inferred from homology"/>
<dbReference type="Gene3D" id="3.40.190.10">
    <property type="entry name" value="Periplasmic binding protein-like II"/>
    <property type="match status" value="2"/>
</dbReference>
<dbReference type="SUPFAM" id="SSF53850">
    <property type="entry name" value="Periplasmic binding protein-like II"/>
    <property type="match status" value="1"/>
</dbReference>
<dbReference type="EMBL" id="VHLH01000023">
    <property type="protein sequence ID" value="TPW27151.1"/>
    <property type="molecule type" value="Genomic_DNA"/>
</dbReference>
<gene>
    <name evidence="5" type="ORF">FJU11_12465</name>
</gene>
<dbReference type="GO" id="GO:0042597">
    <property type="term" value="C:periplasmic space"/>
    <property type="evidence" value="ECO:0007669"/>
    <property type="project" value="UniProtKB-SubCell"/>
</dbReference>
<dbReference type="InterPro" id="IPR050490">
    <property type="entry name" value="Bact_solute-bd_prot1"/>
</dbReference>
<feature type="signal peptide" evidence="4">
    <location>
        <begin position="1"/>
        <end position="21"/>
    </location>
</feature>
<evidence type="ECO:0000313" key="5">
    <source>
        <dbReference type="EMBL" id="TPW27151.1"/>
    </source>
</evidence>
<dbReference type="OrthoDB" id="2553001at2"/>
<keyword evidence="6" id="KW-1185">Reference proteome</keyword>
<dbReference type="AlphaFoldDB" id="A0A506U1K8"/>
<sequence length="404" mass="43248">MMKSITAALLLSAATALPAHAACAFKNTVPLKTISAGFQAWKSVTSAMQECGNVQSDMDQNFQEKEPAALAANPALYQIAGVANETLVPLLNDGTIRPLDALIKKYGGQLQSNQLIKINGKTMAIAMDVNLENLMYRKDIFEKLNIAVPKNYDEVLDAAKKIQKSGLVQYPLGATYQSGWNIANEFVNLYLGFDGKLFGDHNEPAIKSEAGVKTLKMMKALSQYMDPEYLTADSTYVQRQLQEGKIAMSNLWASRAGAMENKQESQVVGKIGMAAAPSAYPGGKPATAVWWDGITIAKNITDEQADAAFRVAMEGIDTEMAKANSEDVIWLIKGYEPGPLAEGVAASADAGAPPYPASTAMGVMQTAIGNGVPDFMTGKKSAEATLASIEDDYRTGAKEKGLLQ</sequence>
<comment type="similarity">
    <text evidence="2">Belongs to the bacterial solute-binding protein 1 family.</text>
</comment>
<dbReference type="InterPro" id="IPR006059">
    <property type="entry name" value="SBP"/>
</dbReference>
<accession>A0A506U1K8</accession>
<comment type="caution">
    <text evidence="5">The sequence shown here is derived from an EMBL/GenBank/DDBJ whole genome shotgun (WGS) entry which is preliminary data.</text>
</comment>
<dbReference type="Proteomes" id="UP000320314">
    <property type="component" value="Unassembled WGS sequence"/>
</dbReference>
<dbReference type="Pfam" id="PF01547">
    <property type="entry name" value="SBP_bac_1"/>
    <property type="match status" value="1"/>
</dbReference>
<reference evidence="5 6" key="1">
    <citation type="submission" date="2019-06" db="EMBL/GenBank/DDBJ databases">
        <authorList>
            <person name="Li M."/>
        </authorList>
    </citation>
    <scope>NUCLEOTIDE SEQUENCE [LARGE SCALE GENOMIC DNA]</scope>
    <source>
        <strain evidence="5 6">BGMRC6574</strain>
    </source>
</reference>
<organism evidence="5 6">
    <name type="scientific">Pararhizobium mangrovi</name>
    <dbReference type="NCBI Taxonomy" id="2590452"/>
    <lineage>
        <taxon>Bacteria</taxon>
        <taxon>Pseudomonadati</taxon>
        <taxon>Pseudomonadota</taxon>
        <taxon>Alphaproteobacteria</taxon>
        <taxon>Hyphomicrobiales</taxon>
        <taxon>Rhizobiaceae</taxon>
        <taxon>Rhizobium/Agrobacterium group</taxon>
        <taxon>Pararhizobium</taxon>
    </lineage>
</organism>
<dbReference type="RefSeq" id="WP_141167395.1">
    <property type="nucleotide sequence ID" value="NZ_VHLH01000023.1"/>
</dbReference>